<accession>A0A2S1LQV6</accession>
<gene>
    <name evidence="1" type="ORF">FK004_13360</name>
</gene>
<dbReference type="SUPFAM" id="SSF53254">
    <property type="entry name" value="Phosphoglycerate mutase-like"/>
    <property type="match status" value="1"/>
</dbReference>
<name>A0A2S1LQV6_9FLAO</name>
<proteinExistence type="predicted"/>
<dbReference type="KEGG" id="fki:FK004_13360"/>
<keyword evidence="2" id="KW-1185">Reference proteome</keyword>
<evidence type="ECO:0000313" key="1">
    <source>
        <dbReference type="EMBL" id="AWG26143.1"/>
    </source>
</evidence>
<dbReference type="EMBL" id="CP020919">
    <property type="protein sequence ID" value="AWG26143.1"/>
    <property type="molecule type" value="Genomic_DNA"/>
</dbReference>
<dbReference type="Pfam" id="PF00300">
    <property type="entry name" value="His_Phos_1"/>
    <property type="match status" value="1"/>
</dbReference>
<protein>
    <submittedName>
        <fullName evidence="1">Histidine phosphatase family protein</fullName>
    </submittedName>
</protein>
<reference evidence="1 2" key="1">
    <citation type="submission" date="2017-04" db="EMBL/GenBank/DDBJ databases">
        <title>Complete genome sequence of Flavobacterium kingsejong AJ004.</title>
        <authorList>
            <person name="Lee P.C."/>
        </authorList>
    </citation>
    <scope>NUCLEOTIDE SEQUENCE [LARGE SCALE GENOMIC DNA]</scope>
    <source>
        <strain evidence="1 2">AJ004</strain>
    </source>
</reference>
<dbReference type="AlphaFoldDB" id="A0A2S1LQV6"/>
<evidence type="ECO:0000313" key="2">
    <source>
        <dbReference type="Proteomes" id="UP000244677"/>
    </source>
</evidence>
<organism evidence="1 2">
    <name type="scientific">Flavobacterium kingsejongi</name>
    <dbReference type="NCBI Taxonomy" id="1678728"/>
    <lineage>
        <taxon>Bacteria</taxon>
        <taxon>Pseudomonadati</taxon>
        <taxon>Bacteroidota</taxon>
        <taxon>Flavobacteriia</taxon>
        <taxon>Flavobacteriales</taxon>
        <taxon>Flavobacteriaceae</taxon>
        <taxon>Flavobacterium</taxon>
    </lineage>
</organism>
<sequence length="166" mass="19004">MKQLIIIRHAKSSWETASKDRERPLSVRGIQDAHLISSNCCELLPKSFVFWSSTAKRASETAIIFAQNLSCPEDSIIYKDVLYTFDEKQLEKAIKSCNDQFDNLIIFGHNPAITNFVNKFTDAAYDNIPTCGFVAINFEQTRWQEISNGEIQKVIFPKDLKNEHNV</sequence>
<dbReference type="InterPro" id="IPR013078">
    <property type="entry name" value="His_Pase_superF_clade-1"/>
</dbReference>
<dbReference type="PANTHER" id="PTHR47623:SF1">
    <property type="entry name" value="OS09G0287300 PROTEIN"/>
    <property type="match status" value="1"/>
</dbReference>
<dbReference type="Gene3D" id="3.40.50.1240">
    <property type="entry name" value="Phosphoglycerate mutase-like"/>
    <property type="match status" value="1"/>
</dbReference>
<dbReference type="RefSeq" id="WP_108737679.1">
    <property type="nucleotide sequence ID" value="NZ_CP020919.1"/>
</dbReference>
<dbReference type="InterPro" id="IPR029033">
    <property type="entry name" value="His_PPase_superfam"/>
</dbReference>
<dbReference type="CDD" id="cd07067">
    <property type="entry name" value="HP_PGM_like"/>
    <property type="match status" value="1"/>
</dbReference>
<dbReference type="PANTHER" id="PTHR47623">
    <property type="entry name" value="OS09G0287300 PROTEIN"/>
    <property type="match status" value="1"/>
</dbReference>
<dbReference type="Proteomes" id="UP000244677">
    <property type="component" value="Chromosome"/>
</dbReference>
<dbReference type="OrthoDB" id="9810154at2"/>
<dbReference type="SMART" id="SM00855">
    <property type="entry name" value="PGAM"/>
    <property type="match status" value="1"/>
</dbReference>